<name>A0A4R9BLN7_9MICO</name>
<protein>
    <submittedName>
        <fullName evidence="1">Uncharacterized protein</fullName>
    </submittedName>
</protein>
<evidence type="ECO:0000313" key="1">
    <source>
        <dbReference type="EMBL" id="TFD85853.1"/>
    </source>
</evidence>
<dbReference type="AlphaFoldDB" id="A0A4R9BLN7"/>
<comment type="caution">
    <text evidence="1">The sequence shown here is derived from an EMBL/GenBank/DDBJ whole genome shotgun (WGS) entry which is preliminary data.</text>
</comment>
<reference evidence="1 2" key="1">
    <citation type="submission" date="2019-03" db="EMBL/GenBank/DDBJ databases">
        <title>Genomics of glacier-inhabiting Cryobacterium strains.</title>
        <authorList>
            <person name="Liu Q."/>
            <person name="Xin Y.-H."/>
        </authorList>
    </citation>
    <scope>NUCLEOTIDE SEQUENCE [LARGE SCALE GENOMIC DNA]</scope>
    <source>
        <strain evidence="1 2">Sr59</strain>
    </source>
</reference>
<proteinExistence type="predicted"/>
<dbReference type="Proteomes" id="UP000298468">
    <property type="component" value="Unassembled WGS sequence"/>
</dbReference>
<evidence type="ECO:0000313" key="2">
    <source>
        <dbReference type="Proteomes" id="UP000298468"/>
    </source>
</evidence>
<keyword evidence="2" id="KW-1185">Reference proteome</keyword>
<gene>
    <name evidence="1" type="ORF">E3T61_17160</name>
</gene>
<organism evidence="1 2">
    <name type="scientific">Cryobacterium lactosi</name>
    <dbReference type="NCBI Taxonomy" id="1259202"/>
    <lineage>
        <taxon>Bacteria</taxon>
        <taxon>Bacillati</taxon>
        <taxon>Actinomycetota</taxon>
        <taxon>Actinomycetes</taxon>
        <taxon>Micrococcales</taxon>
        <taxon>Microbacteriaceae</taxon>
        <taxon>Cryobacterium</taxon>
    </lineage>
</organism>
<dbReference type="EMBL" id="SOHM01000034">
    <property type="protein sequence ID" value="TFD85853.1"/>
    <property type="molecule type" value="Genomic_DNA"/>
</dbReference>
<dbReference type="RefSeq" id="WP_134642065.1">
    <property type="nucleotide sequence ID" value="NZ_SOHM01000034.1"/>
</dbReference>
<dbReference type="OrthoDB" id="4196369at2"/>
<accession>A0A4R9BLN7</accession>
<sequence>MSVPEPNRPEQDEPQASFVIALPPGWVRLPARPAAERQLRSAIEEIVAETIPASLPRGSAEPWRGELRKRLTHAVVDAGDAGASAVYLPVRAVNGVVVPASFIESEIDLDGEDSPESVIAAIVGDAGWAASRRTVDGAVAARTDRSERRVQIDGDWPEVTTRQIVYTIGVPHREGRWLVLSFSVVAHDAADGALCDALVYLFDALMTTFRWSDVPGEDPSALATRLHEIQSR</sequence>